<accession>A0A6G8IF00</accession>
<protein>
    <submittedName>
        <fullName evidence="2">Class D beta-lactamase</fullName>
    </submittedName>
</protein>
<feature type="domain" description="Penicillin-binding protein transpeptidase" evidence="1">
    <location>
        <begin position="16"/>
        <end position="209"/>
    </location>
</feature>
<evidence type="ECO:0000313" key="3">
    <source>
        <dbReference type="Proteomes" id="UP000503162"/>
    </source>
</evidence>
<gene>
    <name evidence="2" type="ORF">G9Q37_06085</name>
</gene>
<evidence type="ECO:0000259" key="1">
    <source>
        <dbReference type="Pfam" id="PF00905"/>
    </source>
</evidence>
<dbReference type="Gene3D" id="3.40.710.10">
    <property type="entry name" value="DD-peptidase/beta-lactamase superfamily"/>
    <property type="match status" value="1"/>
</dbReference>
<name>A0A6G8IF00_9BURK</name>
<reference evidence="2 3" key="1">
    <citation type="submission" date="2020-03" db="EMBL/GenBank/DDBJ databases">
        <title>Hydrogenophaga sp. nov. isolated from cyanobacterial mat.</title>
        <authorList>
            <person name="Thorat V."/>
            <person name="Kirdat K."/>
            <person name="Tiwarekar B."/>
            <person name="Costa E.D."/>
            <person name="Yadav A."/>
        </authorList>
    </citation>
    <scope>NUCLEOTIDE SEQUENCE [LARGE SCALE GENOMIC DNA]</scope>
    <source>
        <strain evidence="2 3">BA0156</strain>
    </source>
</reference>
<dbReference type="KEGG" id="hcz:G9Q37_06085"/>
<dbReference type="EMBL" id="CP049989">
    <property type="protein sequence ID" value="QIM51742.1"/>
    <property type="molecule type" value="Genomic_DNA"/>
</dbReference>
<dbReference type="InterPro" id="IPR001460">
    <property type="entry name" value="PCN-bd_Tpept"/>
</dbReference>
<keyword evidence="3" id="KW-1185">Reference proteome</keyword>
<organism evidence="2 3">
    <name type="scientific">Hydrogenophaga crocea</name>
    <dbReference type="NCBI Taxonomy" id="2716225"/>
    <lineage>
        <taxon>Bacteria</taxon>
        <taxon>Pseudomonadati</taxon>
        <taxon>Pseudomonadota</taxon>
        <taxon>Betaproteobacteria</taxon>
        <taxon>Burkholderiales</taxon>
        <taxon>Comamonadaceae</taxon>
        <taxon>Hydrogenophaga</taxon>
    </lineage>
</organism>
<dbReference type="SUPFAM" id="SSF56601">
    <property type="entry name" value="beta-lactamase/transpeptidase-like"/>
    <property type="match status" value="1"/>
</dbReference>
<dbReference type="AlphaFoldDB" id="A0A6G8IF00"/>
<dbReference type="Pfam" id="PF00905">
    <property type="entry name" value="Transpeptidase"/>
    <property type="match status" value="1"/>
</dbReference>
<proteinExistence type="predicted"/>
<dbReference type="Proteomes" id="UP000503162">
    <property type="component" value="Chromosome"/>
</dbReference>
<dbReference type="InterPro" id="IPR012338">
    <property type="entry name" value="Beta-lactam/transpept-like"/>
</dbReference>
<evidence type="ECO:0000313" key="2">
    <source>
        <dbReference type="EMBL" id="QIM51742.1"/>
    </source>
</evidence>
<sequence>MVDVDTGKPIHVSGDCDRRHSPASTFKVPLAVMGFDAGILVDSMNPLWELPEAVPGQLVGVRLGTPTSWQQHSLVWYSRELTRTLGRARLEQYVLKFAYGNKDASAGIIGRPGTDSAWIGGSLAISAREQTTYLRKLVREELPVSARAQQAAKAIIPRFRTDAGWAISGKTGSTWTYSRAWVADKNEPIGWFVGWASLGNRNLVFARVSVGQRAYGVPMGLLVRKQFLDEFDALVEGRP</sequence>
<dbReference type="RefSeq" id="WP_166226011.1">
    <property type="nucleotide sequence ID" value="NZ_CP049989.1"/>
</dbReference>
<dbReference type="GO" id="GO:0008658">
    <property type="term" value="F:penicillin binding"/>
    <property type="evidence" value="ECO:0007669"/>
    <property type="project" value="InterPro"/>
</dbReference>